<dbReference type="EMBL" id="KI289145">
    <property type="protein sequence ID" value="ESA08487.1"/>
    <property type="molecule type" value="Genomic_DNA"/>
</dbReference>
<gene>
    <name evidence="1" type="ORF">GLOINDRAFT_84815</name>
</gene>
<reference evidence="1" key="1">
    <citation type="submission" date="2013-07" db="EMBL/GenBank/DDBJ databases">
        <title>The genome of an arbuscular mycorrhizal fungus provides insights into the evolution of the oldest plant symbiosis.</title>
        <authorList>
            <consortium name="DOE Joint Genome Institute"/>
            <person name="Tisserant E."/>
            <person name="Malbreil M."/>
            <person name="Kuo A."/>
            <person name="Kohler A."/>
            <person name="Symeonidi A."/>
            <person name="Balestrini R."/>
            <person name="Charron P."/>
            <person name="Duensing N."/>
            <person name="Frei-dit-Frey N."/>
            <person name="Gianinazzi-Pearson V."/>
            <person name="Gilbert B."/>
            <person name="Handa Y."/>
            <person name="Hijri M."/>
            <person name="Kaul R."/>
            <person name="Kawaguchi M."/>
            <person name="Krajinski F."/>
            <person name="Lammers P."/>
            <person name="Lapierre D."/>
            <person name="Masclaux F.G."/>
            <person name="Murat C."/>
            <person name="Morin E."/>
            <person name="Ndikumana S."/>
            <person name="Pagni M."/>
            <person name="Petitpierre D."/>
            <person name="Requena N."/>
            <person name="Rosikiewicz P."/>
            <person name="Riley R."/>
            <person name="Saito K."/>
            <person name="San Clemente H."/>
            <person name="Shapiro H."/>
            <person name="van Tuinen D."/>
            <person name="Becard G."/>
            <person name="Bonfante P."/>
            <person name="Paszkowski U."/>
            <person name="Shachar-Hill Y."/>
            <person name="Young J.P."/>
            <person name="Sanders I.R."/>
            <person name="Henrissat B."/>
            <person name="Rensing S.A."/>
            <person name="Grigoriev I.V."/>
            <person name="Corradi N."/>
            <person name="Roux C."/>
            <person name="Martin F."/>
        </authorList>
    </citation>
    <scope>NUCLEOTIDE SEQUENCE</scope>
    <source>
        <strain evidence="1">DAOM 197198</strain>
    </source>
</reference>
<sequence>MYKHNTSLVRWQIQVWKKCKNFSKDKNEKLGKPNFNLRLKTSRTYNMYCIFILIVLILRKKPKSLSSALPHYARLMFIIIDDVINQNKAKLQMDCFNLFT</sequence>
<name>U9TM54_RHIID</name>
<proteinExistence type="predicted"/>
<accession>U9TM54</accession>
<protein>
    <submittedName>
        <fullName evidence="1">Uncharacterized protein</fullName>
    </submittedName>
</protein>
<evidence type="ECO:0000313" key="1">
    <source>
        <dbReference type="EMBL" id="ESA08487.1"/>
    </source>
</evidence>
<organism evidence="1">
    <name type="scientific">Rhizophagus irregularis (strain DAOM 181602 / DAOM 197198 / MUCL 43194)</name>
    <name type="common">Arbuscular mycorrhizal fungus</name>
    <name type="synonym">Glomus intraradices</name>
    <dbReference type="NCBI Taxonomy" id="747089"/>
    <lineage>
        <taxon>Eukaryota</taxon>
        <taxon>Fungi</taxon>
        <taxon>Fungi incertae sedis</taxon>
        <taxon>Mucoromycota</taxon>
        <taxon>Glomeromycotina</taxon>
        <taxon>Glomeromycetes</taxon>
        <taxon>Glomerales</taxon>
        <taxon>Glomeraceae</taxon>
        <taxon>Rhizophagus</taxon>
    </lineage>
</organism>
<dbReference type="HOGENOM" id="CLU_2307524_0_0_1"/>
<dbReference type="AlphaFoldDB" id="U9TM54"/>